<dbReference type="GO" id="GO:0010181">
    <property type="term" value="F:FMN binding"/>
    <property type="evidence" value="ECO:0007669"/>
    <property type="project" value="InterPro"/>
</dbReference>
<dbReference type="InterPro" id="IPR024624">
    <property type="entry name" value="Pyridox_Oxase_Alr4036_FMN-bd"/>
</dbReference>
<dbReference type="AlphaFoldDB" id="A0A1H8LEE8"/>
<dbReference type="Pfam" id="PF12766">
    <property type="entry name" value="Pyridox_oxase_2"/>
    <property type="match status" value="1"/>
</dbReference>
<feature type="domain" description="Pyridoxamine 5'-phosphate oxidase Alr4036 family FMN-binding" evidence="5">
    <location>
        <begin position="20"/>
        <end position="107"/>
    </location>
</feature>
<evidence type="ECO:0000259" key="5">
    <source>
        <dbReference type="Pfam" id="PF12766"/>
    </source>
</evidence>
<keyword evidence="2" id="KW-0285">Flavoprotein</keyword>
<keyword evidence="3" id="KW-0288">FMN</keyword>
<dbReference type="InterPro" id="IPR012349">
    <property type="entry name" value="Split_barrel_FMN-bd"/>
</dbReference>
<evidence type="ECO:0000313" key="6">
    <source>
        <dbReference type="EMBL" id="SEO03156.1"/>
    </source>
</evidence>
<dbReference type="SUPFAM" id="SSF50475">
    <property type="entry name" value="FMN-binding split barrel"/>
    <property type="match status" value="1"/>
</dbReference>
<dbReference type="EMBL" id="FOCO01000041">
    <property type="protein sequence ID" value="SEO03156.1"/>
    <property type="molecule type" value="Genomic_DNA"/>
</dbReference>
<dbReference type="STRING" id="1077947.SAMN05216227_10414"/>
<protein>
    <submittedName>
        <fullName evidence="6">Pyridoxamine 5'-phosphate oxidase</fullName>
    </submittedName>
</protein>
<dbReference type="PANTHER" id="PTHR10851">
    <property type="entry name" value="PYRIDOXINE-5-PHOSPHATE OXIDASE"/>
    <property type="match status" value="1"/>
</dbReference>
<evidence type="ECO:0000256" key="3">
    <source>
        <dbReference type="ARBA" id="ARBA00022643"/>
    </source>
</evidence>
<keyword evidence="4" id="KW-0560">Oxidoreductase</keyword>
<organism evidence="6 7">
    <name type="scientific">Pseudorhodobacter antarcticus</name>
    <dbReference type="NCBI Taxonomy" id="1077947"/>
    <lineage>
        <taxon>Bacteria</taxon>
        <taxon>Pseudomonadati</taxon>
        <taxon>Pseudomonadota</taxon>
        <taxon>Alphaproteobacteria</taxon>
        <taxon>Rhodobacterales</taxon>
        <taxon>Paracoccaceae</taxon>
        <taxon>Pseudorhodobacter</taxon>
    </lineage>
</organism>
<accession>A0A1H8LEE8</accession>
<reference evidence="6 7" key="1">
    <citation type="submission" date="2016-10" db="EMBL/GenBank/DDBJ databases">
        <authorList>
            <person name="de Groot N.N."/>
        </authorList>
    </citation>
    <scope>NUCLEOTIDE SEQUENCE [LARGE SCALE GENOMIC DNA]</scope>
    <source>
        <strain evidence="6 7">CGMCC 1.10836</strain>
    </source>
</reference>
<evidence type="ECO:0000313" key="7">
    <source>
        <dbReference type="Proteomes" id="UP000183002"/>
    </source>
</evidence>
<dbReference type="Gene3D" id="2.30.110.10">
    <property type="entry name" value="Electron Transport, Fmn-binding Protein, Chain A"/>
    <property type="match status" value="1"/>
</dbReference>
<dbReference type="RefSeq" id="WP_231579700.1">
    <property type="nucleotide sequence ID" value="NZ_FOCO01000041.1"/>
</dbReference>
<evidence type="ECO:0000256" key="2">
    <source>
        <dbReference type="ARBA" id="ARBA00022630"/>
    </source>
</evidence>
<comment type="cofactor">
    <cofactor evidence="1">
        <name>FMN</name>
        <dbReference type="ChEBI" id="CHEBI:58210"/>
    </cofactor>
</comment>
<dbReference type="GO" id="GO:0008615">
    <property type="term" value="P:pyridoxine biosynthetic process"/>
    <property type="evidence" value="ECO:0007669"/>
    <property type="project" value="InterPro"/>
</dbReference>
<proteinExistence type="predicted"/>
<sequence length="145" mass="15858">MTPDLHPWAADLYDLYAQVWTRLVRGVRDRRAPMRHPTLATVTPDGKPQARTVVLRAADKTTGTLDIHTDLQSSKVADLRATPFAVLHVWDTGAHLQMRLEATVTILTGPDVAALWAGVPDASRQSYGSLPAPGQPIQQALDYAK</sequence>
<gene>
    <name evidence="6" type="ORF">SAMN05216227_10414</name>
</gene>
<name>A0A1H8LEE8_9RHOB</name>
<dbReference type="PANTHER" id="PTHR10851:SF3">
    <property type="entry name" value="PYRIDOXINE_PYRIDOXAMINE 5'-PHOSPHATE OXIDASE 2"/>
    <property type="match status" value="1"/>
</dbReference>
<evidence type="ECO:0000256" key="1">
    <source>
        <dbReference type="ARBA" id="ARBA00001917"/>
    </source>
</evidence>
<dbReference type="InterPro" id="IPR000659">
    <property type="entry name" value="Pyridox_Oxase"/>
</dbReference>
<evidence type="ECO:0000256" key="4">
    <source>
        <dbReference type="ARBA" id="ARBA00023002"/>
    </source>
</evidence>
<dbReference type="Proteomes" id="UP000183002">
    <property type="component" value="Unassembled WGS sequence"/>
</dbReference>
<dbReference type="GO" id="GO:0004733">
    <property type="term" value="F:pyridoxamine phosphate oxidase activity"/>
    <property type="evidence" value="ECO:0007669"/>
    <property type="project" value="InterPro"/>
</dbReference>
<keyword evidence="7" id="KW-1185">Reference proteome</keyword>